<feature type="signal peptide" evidence="1">
    <location>
        <begin position="1"/>
        <end position="18"/>
    </location>
</feature>
<evidence type="ECO:0000256" key="1">
    <source>
        <dbReference type="SAM" id="SignalP"/>
    </source>
</evidence>
<proteinExistence type="predicted"/>
<dbReference type="AlphaFoldDB" id="A0A9D4D9M0"/>
<organism evidence="2 3">
    <name type="scientific">Dreissena polymorpha</name>
    <name type="common">Zebra mussel</name>
    <name type="synonym">Mytilus polymorpha</name>
    <dbReference type="NCBI Taxonomy" id="45954"/>
    <lineage>
        <taxon>Eukaryota</taxon>
        <taxon>Metazoa</taxon>
        <taxon>Spiralia</taxon>
        <taxon>Lophotrochozoa</taxon>
        <taxon>Mollusca</taxon>
        <taxon>Bivalvia</taxon>
        <taxon>Autobranchia</taxon>
        <taxon>Heteroconchia</taxon>
        <taxon>Euheterodonta</taxon>
        <taxon>Imparidentia</taxon>
        <taxon>Neoheterodontei</taxon>
        <taxon>Myida</taxon>
        <taxon>Dreissenoidea</taxon>
        <taxon>Dreissenidae</taxon>
        <taxon>Dreissena</taxon>
    </lineage>
</organism>
<evidence type="ECO:0000313" key="2">
    <source>
        <dbReference type="EMBL" id="KAH3741721.1"/>
    </source>
</evidence>
<gene>
    <name evidence="2" type="ORF">DPMN_048446</name>
</gene>
<evidence type="ECO:0000313" key="3">
    <source>
        <dbReference type="Proteomes" id="UP000828390"/>
    </source>
</evidence>
<keyword evidence="1" id="KW-0732">Signal</keyword>
<reference evidence="2" key="1">
    <citation type="journal article" date="2019" name="bioRxiv">
        <title>The Genome of the Zebra Mussel, Dreissena polymorpha: A Resource for Invasive Species Research.</title>
        <authorList>
            <person name="McCartney M.A."/>
            <person name="Auch B."/>
            <person name="Kono T."/>
            <person name="Mallez S."/>
            <person name="Zhang Y."/>
            <person name="Obille A."/>
            <person name="Becker A."/>
            <person name="Abrahante J.E."/>
            <person name="Garbe J."/>
            <person name="Badalamenti J.P."/>
            <person name="Herman A."/>
            <person name="Mangelson H."/>
            <person name="Liachko I."/>
            <person name="Sullivan S."/>
            <person name="Sone E.D."/>
            <person name="Koren S."/>
            <person name="Silverstein K.A.T."/>
            <person name="Beckman K.B."/>
            <person name="Gohl D.M."/>
        </authorList>
    </citation>
    <scope>NUCLEOTIDE SEQUENCE</scope>
    <source>
        <strain evidence="2">Duluth1</strain>
        <tissue evidence="2">Whole animal</tissue>
    </source>
</reference>
<feature type="chain" id="PRO_5039061730" evidence="1">
    <location>
        <begin position="19"/>
        <end position="93"/>
    </location>
</feature>
<dbReference type="Proteomes" id="UP000828390">
    <property type="component" value="Unassembled WGS sequence"/>
</dbReference>
<keyword evidence="3" id="KW-1185">Reference proteome</keyword>
<protein>
    <submittedName>
        <fullName evidence="2">Uncharacterized protein</fullName>
    </submittedName>
</protein>
<comment type="caution">
    <text evidence="2">The sequence shown here is derived from an EMBL/GenBank/DDBJ whole genome shotgun (WGS) entry which is preliminary data.</text>
</comment>
<reference evidence="2" key="2">
    <citation type="submission" date="2020-11" db="EMBL/GenBank/DDBJ databases">
        <authorList>
            <person name="McCartney M.A."/>
            <person name="Auch B."/>
            <person name="Kono T."/>
            <person name="Mallez S."/>
            <person name="Becker A."/>
            <person name="Gohl D.M."/>
            <person name="Silverstein K.A.T."/>
            <person name="Koren S."/>
            <person name="Bechman K.B."/>
            <person name="Herman A."/>
            <person name="Abrahante J.E."/>
            <person name="Garbe J."/>
        </authorList>
    </citation>
    <scope>NUCLEOTIDE SEQUENCE</scope>
    <source>
        <strain evidence="2">Duluth1</strain>
        <tissue evidence="2">Whole animal</tissue>
    </source>
</reference>
<dbReference type="EMBL" id="JAIWYP010000011">
    <property type="protein sequence ID" value="KAH3741721.1"/>
    <property type="molecule type" value="Genomic_DNA"/>
</dbReference>
<sequence>MRIGPINIMAFCWDLTYSLCLLLAINHTNIITSKQPLVVNGSRIAITHSNCTDKAREQGYVTIVIENNPEEDVGVESGYPNDFCRFGNNWRSF</sequence>
<name>A0A9D4D9M0_DREPO</name>
<accession>A0A9D4D9M0</accession>